<evidence type="ECO:0000313" key="3">
    <source>
        <dbReference type="Proteomes" id="UP000007431"/>
    </source>
</evidence>
<sequence length="214" mass="24627">MALHQSRNPGAGAGALPPLPPEGQPERVPWQLGGKRGKVESDAMDADYDEDDPPTGIPGRVLEPPRTWKEGWYLWSMGSLSAFWNHTHQMATTLENVDQNGKVKRPPRRQPARLVEIDHEFDNHTEENLLIPIPPDTPPIIEPVKKFLKPSGLVLNLFYDSVVEGHQREFFGRVWEKAQTDEPWKLAYNSVKRFYERWKQNARSGDDDEEEKRR</sequence>
<dbReference type="HOGENOM" id="CLU_1289600_0_0_1"/>
<dbReference type="OMA" id="CRSLCIR"/>
<proteinExistence type="predicted"/>
<evidence type="ECO:0000313" key="2">
    <source>
        <dbReference type="EMBL" id="EFI95271.1"/>
    </source>
</evidence>
<feature type="compositionally biased region" description="Acidic residues" evidence="1">
    <location>
        <begin position="42"/>
        <end position="53"/>
    </location>
</feature>
<dbReference type="InParanoid" id="D8Q9R1"/>
<accession>D8Q9R1</accession>
<name>D8Q9R1_SCHCM</name>
<dbReference type="KEGG" id="scm:SCHCO_02631490"/>
<dbReference type="Proteomes" id="UP000007431">
    <property type="component" value="Unassembled WGS sequence"/>
</dbReference>
<protein>
    <submittedName>
        <fullName evidence="2">Expressed protein</fullName>
    </submittedName>
</protein>
<gene>
    <name evidence="2" type="ORF">SCHCODRAFT_85577</name>
</gene>
<dbReference type="EMBL" id="GL377308">
    <property type="protein sequence ID" value="EFI95271.1"/>
    <property type="molecule type" value="Genomic_DNA"/>
</dbReference>
<evidence type="ECO:0000256" key="1">
    <source>
        <dbReference type="SAM" id="MobiDB-lite"/>
    </source>
</evidence>
<dbReference type="AlphaFoldDB" id="D8Q9R1"/>
<reference evidence="2 3" key="1">
    <citation type="journal article" date="2010" name="Nat. Biotechnol.">
        <title>Genome sequence of the model mushroom Schizophyllum commune.</title>
        <authorList>
            <person name="Ohm R.A."/>
            <person name="de Jong J.F."/>
            <person name="Lugones L.G."/>
            <person name="Aerts A."/>
            <person name="Kothe E."/>
            <person name="Stajich J.E."/>
            <person name="de Vries R.P."/>
            <person name="Record E."/>
            <person name="Levasseur A."/>
            <person name="Baker S.E."/>
            <person name="Bartholomew K.A."/>
            <person name="Coutinho P.M."/>
            <person name="Erdmann S."/>
            <person name="Fowler T.J."/>
            <person name="Gathman A.C."/>
            <person name="Lombard V."/>
            <person name="Henrissat B."/>
            <person name="Knabe N."/>
            <person name="Kuees U."/>
            <person name="Lilly W.W."/>
            <person name="Lindquist E."/>
            <person name="Lucas S."/>
            <person name="Magnuson J.K."/>
            <person name="Piumi F."/>
            <person name="Raudaskoski M."/>
            <person name="Salamov A."/>
            <person name="Schmutz J."/>
            <person name="Schwarze F.W.M.R."/>
            <person name="vanKuyk P.A."/>
            <person name="Horton J.S."/>
            <person name="Grigoriev I.V."/>
            <person name="Woesten H.A.B."/>
        </authorList>
    </citation>
    <scope>NUCLEOTIDE SEQUENCE [LARGE SCALE GENOMIC DNA]</scope>
    <source>
        <strain evidence="3">H4-8 / FGSC 9210</strain>
    </source>
</reference>
<keyword evidence="3" id="KW-1185">Reference proteome</keyword>
<dbReference type="OrthoDB" id="3171382at2759"/>
<organism evidence="3">
    <name type="scientific">Schizophyllum commune (strain H4-8 / FGSC 9210)</name>
    <name type="common">Split gill fungus</name>
    <dbReference type="NCBI Taxonomy" id="578458"/>
    <lineage>
        <taxon>Eukaryota</taxon>
        <taxon>Fungi</taxon>
        <taxon>Dikarya</taxon>
        <taxon>Basidiomycota</taxon>
        <taxon>Agaricomycotina</taxon>
        <taxon>Agaricomycetes</taxon>
        <taxon>Agaricomycetidae</taxon>
        <taxon>Agaricales</taxon>
        <taxon>Schizophyllaceae</taxon>
        <taxon>Schizophyllum</taxon>
    </lineage>
</organism>
<dbReference type="GeneID" id="9591594"/>
<feature type="region of interest" description="Disordered" evidence="1">
    <location>
        <begin position="1"/>
        <end position="62"/>
    </location>
</feature>
<dbReference type="VEuPathDB" id="FungiDB:SCHCODRAFT_02631490"/>